<evidence type="ECO:0000259" key="2">
    <source>
        <dbReference type="SMART" id="SM00642"/>
    </source>
</evidence>
<dbReference type="Gene3D" id="3.90.400.10">
    <property type="entry name" value="Oligo-1,6-glucosidase, Domain 2"/>
    <property type="match status" value="1"/>
</dbReference>
<dbReference type="Proteomes" id="UP000287609">
    <property type="component" value="Unassembled WGS sequence"/>
</dbReference>
<dbReference type="InterPro" id="IPR006047">
    <property type="entry name" value="GH13_cat_dom"/>
</dbReference>
<gene>
    <name evidence="3" type="ORF">D2E26_1436</name>
</gene>
<evidence type="ECO:0000256" key="1">
    <source>
        <dbReference type="ARBA" id="ARBA00008061"/>
    </source>
</evidence>
<protein>
    <submittedName>
        <fullName evidence="3">Alpha-amylase</fullName>
    </submittedName>
</protein>
<dbReference type="SUPFAM" id="SSF51011">
    <property type="entry name" value="Glycosyl hydrolase domain"/>
    <property type="match status" value="1"/>
</dbReference>
<sequence>MTPSANPVKAPKNAWLDKAVFYQIYPSSFADSNGDGIGDIAGITSKLGYLKELGVTGIWLNPVYDSPFRDGGYDVRNYEQVAQRFGTNDDLLKLFQYSHKLGIRILLDLVPGHTSDEHEWFLDSKREHPDQYADRYIWTDDWISGGDGLPFIAGEADRNGAYITNFFSFQPALNYGFGERRRSWQHEPLQGAALQTAQALVDIIRFWLELGADGFRVDMADSLVKFDDAGEIPKQQTRRVWQWVFERVRNDFPDAMFVSEWGRPDESLDAGFDMDFYLDWRWDGIPNGYNMLLRNTSTPLEHSNDASYFNADSGTGIAPFIAEYEPRLHAAQQHGGLFNFLTCNHDTMRVRPRLSNLEVRLAFATLLSLPGAPFIYYGDEIGMNYRPLPTKEGGYVRTGTRTPMQWDSSANAGFSTAAADQLYLPVDPDPQANTVEQQMADANSMWHMMQTLIALKQSHAALGSYAQYRTLFASDTMRSYVFEREANGERMLIAVNPSRSEETIELNTKLPSDWATATPLYQINDVQTGQANNEQTQQGSLTLGPQSFALFTL</sequence>
<dbReference type="SMART" id="SM00642">
    <property type="entry name" value="Aamy"/>
    <property type="match status" value="1"/>
</dbReference>
<dbReference type="InterPro" id="IPR017853">
    <property type="entry name" value="GH"/>
</dbReference>
<keyword evidence="4" id="KW-1185">Reference proteome</keyword>
<dbReference type="InterPro" id="IPR045857">
    <property type="entry name" value="O16G_dom_2"/>
</dbReference>
<proteinExistence type="inferred from homology"/>
<dbReference type="SUPFAM" id="SSF51445">
    <property type="entry name" value="(Trans)glycosidases"/>
    <property type="match status" value="1"/>
</dbReference>
<dbReference type="RefSeq" id="WP_125964155.1">
    <property type="nucleotide sequence ID" value="NZ_QXGM01000004.1"/>
</dbReference>
<dbReference type="Gene3D" id="3.20.20.80">
    <property type="entry name" value="Glycosidases"/>
    <property type="match status" value="1"/>
</dbReference>
<comment type="caution">
    <text evidence="3">The sequence shown here is derived from an EMBL/GenBank/DDBJ whole genome shotgun (WGS) entry which is preliminary data.</text>
</comment>
<dbReference type="AlphaFoldDB" id="A0A430FKG0"/>
<accession>A0A430FKG0</accession>
<dbReference type="EMBL" id="QXGM01000004">
    <property type="protein sequence ID" value="RSX53394.1"/>
    <property type="molecule type" value="Genomic_DNA"/>
</dbReference>
<dbReference type="Gene3D" id="2.60.40.1180">
    <property type="entry name" value="Golgi alpha-mannosidase II"/>
    <property type="match status" value="1"/>
</dbReference>
<evidence type="ECO:0000313" key="4">
    <source>
        <dbReference type="Proteomes" id="UP000287609"/>
    </source>
</evidence>
<dbReference type="PANTHER" id="PTHR10357:SF179">
    <property type="entry name" value="NEUTRAL AND BASIC AMINO ACID TRANSPORT PROTEIN RBAT"/>
    <property type="match status" value="1"/>
</dbReference>
<organism evidence="3 4">
    <name type="scientific">Bifidobacterium dolichotidis</name>
    <dbReference type="NCBI Taxonomy" id="2306976"/>
    <lineage>
        <taxon>Bacteria</taxon>
        <taxon>Bacillati</taxon>
        <taxon>Actinomycetota</taxon>
        <taxon>Actinomycetes</taxon>
        <taxon>Bifidobacteriales</taxon>
        <taxon>Bifidobacteriaceae</taxon>
        <taxon>Bifidobacterium</taxon>
    </lineage>
</organism>
<dbReference type="InterPro" id="IPR013780">
    <property type="entry name" value="Glyco_hydro_b"/>
</dbReference>
<dbReference type="OrthoDB" id="9043248at2"/>
<reference evidence="3 4" key="1">
    <citation type="submission" date="2018-09" db="EMBL/GenBank/DDBJ databases">
        <title>Characterization of the phylogenetic diversity of five novel species belonging to the genus Bifidobacterium.</title>
        <authorList>
            <person name="Lugli G.A."/>
            <person name="Duranti S."/>
            <person name="Milani C."/>
        </authorList>
    </citation>
    <scope>NUCLEOTIDE SEQUENCE [LARGE SCALE GENOMIC DNA]</scope>
    <source>
        <strain evidence="3 4">2036B</strain>
    </source>
</reference>
<dbReference type="GO" id="GO:0004556">
    <property type="term" value="F:alpha-amylase activity"/>
    <property type="evidence" value="ECO:0007669"/>
    <property type="project" value="TreeGrafter"/>
</dbReference>
<dbReference type="GO" id="GO:0009313">
    <property type="term" value="P:oligosaccharide catabolic process"/>
    <property type="evidence" value="ECO:0007669"/>
    <property type="project" value="TreeGrafter"/>
</dbReference>
<dbReference type="PANTHER" id="PTHR10357">
    <property type="entry name" value="ALPHA-AMYLASE FAMILY MEMBER"/>
    <property type="match status" value="1"/>
</dbReference>
<feature type="domain" description="Glycosyl hydrolase family 13 catalytic" evidence="2">
    <location>
        <begin position="23"/>
        <end position="420"/>
    </location>
</feature>
<name>A0A430FKG0_9BIFI</name>
<dbReference type="Pfam" id="PF00128">
    <property type="entry name" value="Alpha-amylase"/>
    <property type="match status" value="1"/>
</dbReference>
<comment type="similarity">
    <text evidence="1">Belongs to the glycosyl hydrolase 13 family.</text>
</comment>
<evidence type="ECO:0000313" key="3">
    <source>
        <dbReference type="EMBL" id="RSX53394.1"/>
    </source>
</evidence>